<dbReference type="RefSeq" id="WP_264516054.1">
    <property type="nucleotide sequence ID" value="NZ_JAPDDR010000016.1"/>
</dbReference>
<evidence type="ECO:0000313" key="3">
    <source>
        <dbReference type="Proteomes" id="UP001165653"/>
    </source>
</evidence>
<organism evidence="2 3">
    <name type="scientific">Luteolibacter rhizosphaerae</name>
    <dbReference type="NCBI Taxonomy" id="2989719"/>
    <lineage>
        <taxon>Bacteria</taxon>
        <taxon>Pseudomonadati</taxon>
        <taxon>Verrucomicrobiota</taxon>
        <taxon>Verrucomicrobiia</taxon>
        <taxon>Verrucomicrobiales</taxon>
        <taxon>Verrucomicrobiaceae</taxon>
        <taxon>Luteolibacter</taxon>
    </lineage>
</organism>
<dbReference type="Proteomes" id="UP001165653">
    <property type="component" value="Unassembled WGS sequence"/>
</dbReference>
<comment type="caution">
    <text evidence="2">The sequence shown here is derived from an EMBL/GenBank/DDBJ whole genome shotgun (WGS) entry which is preliminary data.</text>
</comment>
<gene>
    <name evidence="2" type="ORF">OJ996_23015</name>
</gene>
<keyword evidence="3" id="KW-1185">Reference proteome</keyword>
<evidence type="ECO:0000313" key="2">
    <source>
        <dbReference type="EMBL" id="MCW1916477.1"/>
    </source>
</evidence>
<evidence type="ECO:0000256" key="1">
    <source>
        <dbReference type="SAM" id="MobiDB-lite"/>
    </source>
</evidence>
<dbReference type="EMBL" id="JAPDDR010000016">
    <property type="protein sequence ID" value="MCW1916477.1"/>
    <property type="molecule type" value="Genomic_DNA"/>
</dbReference>
<name>A0ABT3G9F7_9BACT</name>
<proteinExistence type="predicted"/>
<feature type="region of interest" description="Disordered" evidence="1">
    <location>
        <begin position="140"/>
        <end position="168"/>
    </location>
</feature>
<sequence length="315" mass="34864">MKTFLPGDSLPAYQKGVAKLARAVRDGGGDVTGPLRDHAADIAGAVMNRGKQDEARLIASLRGAEAGSAEPVLPGDVMSLEGDAKRTAIQDAFAKLAIDHSFGRLADVKVPENLLPLFRAVKETTRAVLGVAREIERTGTRGNSVARKPDTLRPTAGAKSISSGRNEDTRRIRREAAYSEFEAMIEALGLPLLITPEEAKMRRKPLHFGRATTKDYNQTYDNAYEEYEGRVVIHHSVEQRYSEDQGGFIDPTKIHSLEVLRGIPLELVRVLHGKIIQMEMNDFRRRNADPSEQDLLDFASEIDARFGQYFLPVIE</sequence>
<protein>
    <submittedName>
        <fullName evidence="2">Uncharacterized protein</fullName>
    </submittedName>
</protein>
<reference evidence="2" key="1">
    <citation type="submission" date="2022-10" db="EMBL/GenBank/DDBJ databases">
        <title>Luteolibacter sp. GHJ8, whole genome shotgun sequencing project.</title>
        <authorList>
            <person name="Zhao G."/>
            <person name="Shen L."/>
        </authorList>
    </citation>
    <scope>NUCLEOTIDE SEQUENCE</scope>
    <source>
        <strain evidence="2">GHJ8</strain>
    </source>
</reference>
<accession>A0ABT3G9F7</accession>